<name>A0A9P8T1V3_9ASCO</name>
<evidence type="ECO:0000313" key="1">
    <source>
        <dbReference type="EMBL" id="KAH3663198.1"/>
    </source>
</evidence>
<comment type="caution">
    <text evidence="1">The sequence shown here is derived from an EMBL/GenBank/DDBJ whole genome shotgun (WGS) entry which is preliminary data.</text>
</comment>
<keyword evidence="2" id="KW-1185">Reference proteome</keyword>
<evidence type="ECO:0000313" key="2">
    <source>
        <dbReference type="Proteomes" id="UP000788993"/>
    </source>
</evidence>
<reference evidence="1" key="2">
    <citation type="submission" date="2021-01" db="EMBL/GenBank/DDBJ databases">
        <authorList>
            <person name="Schikora-Tamarit M.A."/>
        </authorList>
    </citation>
    <scope>NUCLEOTIDE SEQUENCE</scope>
    <source>
        <strain evidence="1">NCAIM Y.01608</strain>
    </source>
</reference>
<accession>A0A9P8T1V3</accession>
<proteinExistence type="predicted"/>
<reference evidence="1" key="1">
    <citation type="journal article" date="2021" name="Open Biol.">
        <title>Shared evolutionary footprints suggest mitochondrial oxidative damage underlies multiple complex I losses in fungi.</title>
        <authorList>
            <person name="Schikora-Tamarit M.A."/>
            <person name="Marcet-Houben M."/>
            <person name="Nosek J."/>
            <person name="Gabaldon T."/>
        </authorList>
    </citation>
    <scope>NUCLEOTIDE SEQUENCE</scope>
    <source>
        <strain evidence="1">NCAIM Y.01608</strain>
    </source>
</reference>
<sequence length="117" mass="12483">MENSCLLNESEPSKLASSQMVASVSFGSFDVMRNLATSSPETLPCLDLSRLSKTAPYCCFCCGDMVQALKLAEPEPIEPPEACCKRGDCGCDGFEATAQTGSGMTAGRMVMDLLRKL</sequence>
<gene>
    <name evidence="1" type="ORF">OGATHE_004774</name>
</gene>
<organism evidence="1 2">
    <name type="scientific">Ogataea polymorpha</name>
    <dbReference type="NCBI Taxonomy" id="460523"/>
    <lineage>
        <taxon>Eukaryota</taxon>
        <taxon>Fungi</taxon>
        <taxon>Dikarya</taxon>
        <taxon>Ascomycota</taxon>
        <taxon>Saccharomycotina</taxon>
        <taxon>Pichiomycetes</taxon>
        <taxon>Pichiales</taxon>
        <taxon>Pichiaceae</taxon>
        <taxon>Ogataea</taxon>
    </lineage>
</organism>
<dbReference type="AlphaFoldDB" id="A0A9P8T1V3"/>
<dbReference type="Proteomes" id="UP000788993">
    <property type="component" value="Unassembled WGS sequence"/>
</dbReference>
<protein>
    <submittedName>
        <fullName evidence="1">Uncharacterized protein</fullName>
    </submittedName>
</protein>
<dbReference type="EMBL" id="JAEUBD010001266">
    <property type="protein sequence ID" value="KAH3663198.1"/>
    <property type="molecule type" value="Genomic_DNA"/>
</dbReference>